<dbReference type="InterPro" id="IPR003165">
    <property type="entry name" value="Piwi"/>
</dbReference>
<protein>
    <recommendedName>
        <fullName evidence="1">Piwi domain-containing protein</fullName>
    </recommendedName>
</protein>
<dbReference type="SUPFAM" id="SSF53098">
    <property type="entry name" value="Ribonuclease H-like"/>
    <property type="match status" value="1"/>
</dbReference>
<dbReference type="InParanoid" id="A0A401GIH0"/>
<name>A0A401GIH0_9APHY</name>
<dbReference type="EMBL" id="BFAD01000004">
    <property type="protein sequence ID" value="GBE81911.1"/>
    <property type="molecule type" value="Genomic_DNA"/>
</dbReference>
<dbReference type="PROSITE" id="PS50822">
    <property type="entry name" value="PIWI"/>
    <property type="match status" value="1"/>
</dbReference>
<dbReference type="InterPro" id="IPR036397">
    <property type="entry name" value="RNaseH_sf"/>
</dbReference>
<dbReference type="AlphaFoldDB" id="A0A401GIH0"/>
<proteinExistence type="predicted"/>
<dbReference type="RefSeq" id="XP_027612824.1">
    <property type="nucleotide sequence ID" value="XM_027757023.1"/>
</dbReference>
<keyword evidence="3" id="KW-1185">Reference proteome</keyword>
<dbReference type="Pfam" id="PF02171">
    <property type="entry name" value="Piwi"/>
    <property type="match status" value="1"/>
</dbReference>
<evidence type="ECO:0000313" key="2">
    <source>
        <dbReference type="EMBL" id="GBE81911.1"/>
    </source>
</evidence>
<reference evidence="2 3" key="1">
    <citation type="journal article" date="2018" name="Sci. Rep.">
        <title>Genome sequence of the cauliflower mushroom Sparassis crispa (Hanabiratake) and its association with beneficial usage.</title>
        <authorList>
            <person name="Kiyama R."/>
            <person name="Furutani Y."/>
            <person name="Kawaguchi K."/>
            <person name="Nakanishi T."/>
        </authorList>
    </citation>
    <scope>NUCLEOTIDE SEQUENCE [LARGE SCALE GENOMIC DNA]</scope>
</reference>
<sequence>MRCTLVELQELSYVLCHVYASATRSVSIPAPVYYADRVCARAAYHFDPATDLHLDDETLTSSSDAHREFDMTRWQAAFRQSAMNGRLYFL</sequence>
<dbReference type="OrthoDB" id="10252740at2759"/>
<comment type="caution">
    <text evidence="2">The sequence shown here is derived from an EMBL/GenBank/DDBJ whole genome shotgun (WGS) entry which is preliminary data.</text>
</comment>
<dbReference type="GeneID" id="38778828"/>
<feature type="domain" description="Piwi" evidence="1">
    <location>
        <begin position="1"/>
        <end position="47"/>
    </location>
</feature>
<evidence type="ECO:0000313" key="3">
    <source>
        <dbReference type="Proteomes" id="UP000287166"/>
    </source>
</evidence>
<dbReference type="Gene3D" id="3.30.420.10">
    <property type="entry name" value="Ribonuclease H-like superfamily/Ribonuclease H"/>
    <property type="match status" value="1"/>
</dbReference>
<dbReference type="STRING" id="139825.A0A401GIH0"/>
<organism evidence="2 3">
    <name type="scientific">Sparassis crispa</name>
    <dbReference type="NCBI Taxonomy" id="139825"/>
    <lineage>
        <taxon>Eukaryota</taxon>
        <taxon>Fungi</taxon>
        <taxon>Dikarya</taxon>
        <taxon>Basidiomycota</taxon>
        <taxon>Agaricomycotina</taxon>
        <taxon>Agaricomycetes</taxon>
        <taxon>Polyporales</taxon>
        <taxon>Sparassidaceae</taxon>
        <taxon>Sparassis</taxon>
    </lineage>
</organism>
<evidence type="ECO:0000259" key="1">
    <source>
        <dbReference type="PROSITE" id="PS50822"/>
    </source>
</evidence>
<dbReference type="GO" id="GO:0003676">
    <property type="term" value="F:nucleic acid binding"/>
    <property type="evidence" value="ECO:0007669"/>
    <property type="project" value="InterPro"/>
</dbReference>
<gene>
    <name evidence="2" type="ORF">SCP_0402850</name>
</gene>
<dbReference type="InterPro" id="IPR012337">
    <property type="entry name" value="RNaseH-like_sf"/>
</dbReference>
<dbReference type="Proteomes" id="UP000287166">
    <property type="component" value="Unassembled WGS sequence"/>
</dbReference>
<accession>A0A401GIH0</accession>